<dbReference type="HOGENOM" id="CLU_060123_0_0_3"/>
<dbReference type="OrthoDB" id="9778569at2"/>
<evidence type="ECO:0000313" key="1">
    <source>
        <dbReference type="EMBL" id="ACL47435.1"/>
    </source>
</evidence>
<keyword evidence="1" id="KW-0378">Hydrolase</keyword>
<dbReference type="EMBL" id="CP001344">
    <property type="protein sequence ID" value="ACL47435.1"/>
    <property type="molecule type" value="Genomic_DNA"/>
</dbReference>
<dbReference type="STRING" id="395961.Cyan7425_5142"/>
<gene>
    <name evidence="1" type="ordered locus">Cyan7425_5142</name>
</gene>
<dbReference type="eggNOG" id="ENOG502Z7TB">
    <property type="taxonomic scope" value="Bacteria"/>
</dbReference>
<dbReference type="GO" id="GO:0009117">
    <property type="term" value="P:nucleotide metabolic process"/>
    <property type="evidence" value="ECO:0007669"/>
    <property type="project" value="InterPro"/>
</dbReference>
<protein>
    <submittedName>
        <fullName evidence="1">5'-nucleotidase</fullName>
        <ecNumber evidence="1">3.1.3.5</ecNumber>
    </submittedName>
</protein>
<dbReference type="GO" id="GO:0008253">
    <property type="term" value="F:5'-nucleotidase activity"/>
    <property type="evidence" value="ECO:0007669"/>
    <property type="project" value="UniProtKB-EC"/>
</dbReference>
<dbReference type="PANTHER" id="PTHR31367:SF5">
    <property type="entry name" value="CYTOSOLIC 5'-NUCLEOTIDASE 1A"/>
    <property type="match status" value="1"/>
</dbReference>
<reference evidence="1" key="1">
    <citation type="submission" date="2009-01" db="EMBL/GenBank/DDBJ databases">
        <title>Complete sequence of chromosome Cyanothece sp. PCC 7425.</title>
        <authorList>
            <consortium name="US DOE Joint Genome Institute"/>
            <person name="Lucas S."/>
            <person name="Copeland A."/>
            <person name="Lapidus A."/>
            <person name="Glavina del Rio T."/>
            <person name="Dalin E."/>
            <person name="Tice H."/>
            <person name="Bruce D."/>
            <person name="Goodwin L."/>
            <person name="Pitluck S."/>
            <person name="Sims D."/>
            <person name="Meineke L."/>
            <person name="Brettin T."/>
            <person name="Detter J.C."/>
            <person name="Han C."/>
            <person name="Larimer F."/>
            <person name="Land M."/>
            <person name="Hauser L."/>
            <person name="Kyrpides N."/>
            <person name="Ovchinnikova G."/>
            <person name="Liberton M."/>
            <person name="Stoeckel J."/>
            <person name="Banerjee A."/>
            <person name="Singh A."/>
            <person name="Page L."/>
            <person name="Sato H."/>
            <person name="Zhao L."/>
            <person name="Sherman L."/>
            <person name="Pakrasi H."/>
            <person name="Richardson P."/>
        </authorList>
    </citation>
    <scope>NUCLEOTIDE SEQUENCE</scope>
    <source>
        <strain evidence="1">PCC 7425</strain>
    </source>
</reference>
<dbReference type="EC" id="3.1.3.5" evidence="1"/>
<dbReference type="AlphaFoldDB" id="B8HQ38"/>
<dbReference type="GO" id="GO:0000287">
    <property type="term" value="F:magnesium ion binding"/>
    <property type="evidence" value="ECO:0007669"/>
    <property type="project" value="InterPro"/>
</dbReference>
<sequence>MPVDLTQSLVIGISSRALFNLEKEDRIFREEGLEAYNRYQIEHEEEVLPPGAGFPLVQAILRLNTLVSEKRQAEVVIMSQNNADTSLRIFNSIRHYNLDISRAALTSGAPLAPYLRAFDVDLFLSATELDVQKAIDAGIAAALIYEPPQNFNPLTDQLRIAFDGDAVLFNDEAEKIYQNFGLEAFVAHEAAYASQPLPEGPFAKLLKTLSYLQSGLQIEPSPLRTALVTARSSPAHERVIRTLRTWGVRIDEAFFMGGVSKTEILKAFGAHIFFDDQDAHLRGASQVVPSARVPYPSQQTVEAIIDNDGIPSNDQELIQVGG</sequence>
<dbReference type="KEGG" id="cyn:Cyan7425_5142"/>
<dbReference type="Pfam" id="PF06189">
    <property type="entry name" value="5-nucleotidase"/>
    <property type="match status" value="1"/>
</dbReference>
<dbReference type="PANTHER" id="PTHR31367">
    <property type="entry name" value="CYTOSOLIC 5'-NUCLEOTIDASE 1 FAMILY MEMBER"/>
    <property type="match status" value="1"/>
</dbReference>
<organism evidence="1">
    <name type="scientific">Cyanothece sp. (strain PCC 7425 / ATCC 29141)</name>
    <dbReference type="NCBI Taxonomy" id="395961"/>
    <lineage>
        <taxon>Bacteria</taxon>
        <taxon>Bacillati</taxon>
        <taxon>Cyanobacteriota</taxon>
        <taxon>Cyanophyceae</taxon>
        <taxon>Gomontiellales</taxon>
        <taxon>Cyanothecaceae</taxon>
        <taxon>Cyanothece</taxon>
    </lineage>
</organism>
<dbReference type="GO" id="GO:0005737">
    <property type="term" value="C:cytoplasm"/>
    <property type="evidence" value="ECO:0007669"/>
    <property type="project" value="InterPro"/>
</dbReference>
<proteinExistence type="predicted"/>
<dbReference type="InterPro" id="IPR010394">
    <property type="entry name" value="5-nucleotidase"/>
</dbReference>
<accession>B8HQ38</accession>
<name>B8HQ38_CYAP4</name>
<dbReference type="GO" id="GO:0000166">
    <property type="term" value="F:nucleotide binding"/>
    <property type="evidence" value="ECO:0007669"/>
    <property type="project" value="InterPro"/>
</dbReference>